<evidence type="ECO:0000256" key="3">
    <source>
        <dbReference type="ARBA" id="ARBA00022729"/>
    </source>
</evidence>
<evidence type="ECO:0000256" key="10">
    <source>
        <dbReference type="PROSITE-ProRule" id="PRU00473"/>
    </source>
</evidence>
<keyword evidence="8 9" id="KW-0131">Cell cycle</keyword>
<evidence type="ECO:0000256" key="6">
    <source>
        <dbReference type="ARBA" id="ARBA00023237"/>
    </source>
</evidence>
<dbReference type="Proteomes" id="UP000194003">
    <property type="component" value="Unassembled WGS sequence"/>
</dbReference>
<dbReference type="NCBIfam" id="TIGR02802">
    <property type="entry name" value="Pal_lipo"/>
    <property type="match status" value="1"/>
</dbReference>
<dbReference type="InterPro" id="IPR006665">
    <property type="entry name" value="OmpA-like"/>
</dbReference>
<keyword evidence="2 9" id="KW-0132">Cell division</keyword>
<comment type="subunit">
    <text evidence="9">The Tol-Pal system is composed of five core proteins: the inner membrane proteins TolA, TolQ and TolR, the periplasmic protein TolB and the outer membrane protein Pal. They form a network linking the inner and outer membranes and the peptidoglycan layer.</text>
</comment>
<evidence type="ECO:0000256" key="2">
    <source>
        <dbReference type="ARBA" id="ARBA00022618"/>
    </source>
</evidence>
<evidence type="ECO:0000256" key="1">
    <source>
        <dbReference type="ARBA" id="ARBA00004442"/>
    </source>
</evidence>
<comment type="subcellular location">
    <subcellularLocation>
        <location evidence="1">Cell outer membrane</location>
    </subcellularLocation>
</comment>
<dbReference type="GO" id="GO:0051301">
    <property type="term" value="P:cell division"/>
    <property type="evidence" value="ECO:0007669"/>
    <property type="project" value="UniProtKB-UniRule"/>
</dbReference>
<dbReference type="InterPro" id="IPR039001">
    <property type="entry name" value="Pal"/>
</dbReference>
<organism evidence="13 14">
    <name type="scientific">Magnetofaba australis IT-1</name>
    <dbReference type="NCBI Taxonomy" id="1434232"/>
    <lineage>
        <taxon>Bacteria</taxon>
        <taxon>Pseudomonadati</taxon>
        <taxon>Pseudomonadota</taxon>
        <taxon>Magnetococcia</taxon>
        <taxon>Magnetococcales</taxon>
        <taxon>Magnetococcaceae</taxon>
        <taxon>Magnetofaba</taxon>
    </lineage>
</organism>
<evidence type="ECO:0000256" key="9">
    <source>
        <dbReference type="HAMAP-Rule" id="MF_02204"/>
    </source>
</evidence>
<evidence type="ECO:0000256" key="11">
    <source>
        <dbReference type="SAM" id="MobiDB-lite"/>
    </source>
</evidence>
<feature type="region of interest" description="Disordered" evidence="11">
    <location>
        <begin position="1"/>
        <end position="53"/>
    </location>
</feature>
<dbReference type="InterPro" id="IPR036737">
    <property type="entry name" value="OmpA-like_sf"/>
</dbReference>
<keyword evidence="4 10" id="KW-0472">Membrane</keyword>
<keyword evidence="14" id="KW-1185">Reference proteome</keyword>
<comment type="similarity">
    <text evidence="9">Belongs to the Pal lipoprotein family.</text>
</comment>
<dbReference type="SUPFAM" id="SSF103088">
    <property type="entry name" value="OmpA-like"/>
    <property type="match status" value="1"/>
</dbReference>
<evidence type="ECO:0000256" key="4">
    <source>
        <dbReference type="ARBA" id="ARBA00023136"/>
    </source>
</evidence>
<dbReference type="InterPro" id="IPR014169">
    <property type="entry name" value="Pal_lipo_C"/>
</dbReference>
<dbReference type="HAMAP" id="MF_02204">
    <property type="entry name" value="Pal"/>
    <property type="match status" value="1"/>
</dbReference>
<evidence type="ECO:0000313" key="13">
    <source>
        <dbReference type="EMBL" id="OSM01749.1"/>
    </source>
</evidence>
<dbReference type="EMBL" id="LVJN01000020">
    <property type="protein sequence ID" value="OSM01749.1"/>
    <property type="molecule type" value="Genomic_DNA"/>
</dbReference>
<accession>A0A1Y2K1C5</accession>
<proteinExistence type="inferred from homology"/>
<dbReference type="PANTHER" id="PTHR30329">
    <property type="entry name" value="STATOR ELEMENT OF FLAGELLAR MOTOR COMPLEX"/>
    <property type="match status" value="1"/>
</dbReference>
<keyword evidence="7" id="KW-0449">Lipoprotein</keyword>
<protein>
    <recommendedName>
        <fullName evidence="9">Peptidoglycan-associated protein</fullName>
    </recommendedName>
</protein>
<dbReference type="GO" id="GO:0009279">
    <property type="term" value="C:cell outer membrane"/>
    <property type="evidence" value="ECO:0007669"/>
    <property type="project" value="UniProtKB-SubCell"/>
</dbReference>
<evidence type="ECO:0000313" key="14">
    <source>
        <dbReference type="Proteomes" id="UP000194003"/>
    </source>
</evidence>
<keyword evidence="6" id="KW-0998">Cell outer membrane</keyword>
<name>A0A1Y2K1C5_9PROT</name>
<comment type="function">
    <text evidence="9">Part of the Tol-Pal system, which plays a role in outer membrane invagination during cell division and is important for maintaining outer membrane integrity.</text>
</comment>
<evidence type="ECO:0000259" key="12">
    <source>
        <dbReference type="PROSITE" id="PS51123"/>
    </source>
</evidence>
<comment type="caution">
    <text evidence="13">The sequence shown here is derived from an EMBL/GenBank/DDBJ whole genome shotgun (WGS) entry which is preliminary data.</text>
</comment>
<reference evidence="13 14" key="1">
    <citation type="journal article" date="2016" name="BMC Genomics">
        <title>Combined genomic and structural analyses of a cultured magnetotactic bacterium reveals its niche adaptation to a dynamic environment.</title>
        <authorList>
            <person name="Araujo A.C."/>
            <person name="Morillo V."/>
            <person name="Cypriano J."/>
            <person name="Teixeira L.C."/>
            <person name="Leao P."/>
            <person name="Lyra S."/>
            <person name="Almeida L.G."/>
            <person name="Bazylinski D.A."/>
            <person name="Vasconcellos A.T."/>
            <person name="Abreu F."/>
            <person name="Lins U."/>
        </authorList>
    </citation>
    <scope>NUCLEOTIDE SEQUENCE [LARGE SCALE GENOMIC DNA]</scope>
    <source>
        <strain evidence="13 14">IT-1</strain>
    </source>
</reference>
<gene>
    <name evidence="9" type="primary">pal</name>
    <name evidence="13" type="ORF">MAIT1_01781</name>
</gene>
<dbReference type="STRING" id="1434232.MAIT1_01781"/>
<dbReference type="InterPro" id="IPR050330">
    <property type="entry name" value="Bact_OuterMem_StrucFunc"/>
</dbReference>
<evidence type="ECO:0000256" key="8">
    <source>
        <dbReference type="ARBA" id="ARBA00023306"/>
    </source>
</evidence>
<keyword evidence="5" id="KW-0564">Palmitate</keyword>
<sequence length="177" mass="18896">MPKEGPNDGGDPSGLTQDEMYANDPNGQSVRRPGANGAGLNDRPGFDLDGGRYGQNGAAANGMHGAAVAPSEPRIYFGYDSADLTPEAQRVLSGAAQWLIAKGAGSLKVEGHCDERGTRDYNLALGQKRADAVKDFLVSQGMDYSIIRTVSYGKERPLVNGHNDAAWARNRRAELVY</sequence>
<evidence type="ECO:0000256" key="7">
    <source>
        <dbReference type="ARBA" id="ARBA00023288"/>
    </source>
</evidence>
<dbReference type="PROSITE" id="PS51123">
    <property type="entry name" value="OMPA_2"/>
    <property type="match status" value="1"/>
</dbReference>
<dbReference type="Gene3D" id="3.30.1330.60">
    <property type="entry name" value="OmpA-like domain"/>
    <property type="match status" value="1"/>
</dbReference>
<dbReference type="AlphaFoldDB" id="A0A1Y2K1C5"/>
<dbReference type="Pfam" id="PF00691">
    <property type="entry name" value="OmpA"/>
    <property type="match status" value="1"/>
</dbReference>
<dbReference type="CDD" id="cd07185">
    <property type="entry name" value="OmpA_C-like"/>
    <property type="match status" value="1"/>
</dbReference>
<dbReference type="PANTHER" id="PTHR30329:SF21">
    <property type="entry name" value="LIPOPROTEIN YIAD-RELATED"/>
    <property type="match status" value="1"/>
</dbReference>
<keyword evidence="3" id="KW-0732">Signal</keyword>
<dbReference type="InterPro" id="IPR006664">
    <property type="entry name" value="OMP_bac"/>
</dbReference>
<evidence type="ECO:0000256" key="5">
    <source>
        <dbReference type="ARBA" id="ARBA00023139"/>
    </source>
</evidence>
<dbReference type="PRINTS" id="PR01021">
    <property type="entry name" value="OMPADOMAIN"/>
</dbReference>
<feature type="domain" description="OmpA-like" evidence="12">
    <location>
        <begin position="64"/>
        <end position="177"/>
    </location>
</feature>